<name>H1VG75_COLHI</name>
<evidence type="ECO:0000313" key="3">
    <source>
        <dbReference type="Proteomes" id="UP000007174"/>
    </source>
</evidence>
<dbReference type="HOGENOM" id="CLU_2209849_0_0_1"/>
<dbReference type="InterPro" id="IPR016040">
    <property type="entry name" value="NAD(P)-bd_dom"/>
</dbReference>
<dbReference type="AlphaFoldDB" id="H1VG75"/>
<gene>
    <name evidence="2" type="ORF">CH063_10109</name>
</gene>
<evidence type="ECO:0000313" key="2">
    <source>
        <dbReference type="EMBL" id="CCF39228.1"/>
    </source>
</evidence>
<accession>H1VG75</accession>
<dbReference type="Gene3D" id="3.40.50.720">
    <property type="entry name" value="NAD(P)-binding Rossmann-like Domain"/>
    <property type="match status" value="1"/>
</dbReference>
<evidence type="ECO:0000259" key="1">
    <source>
        <dbReference type="Pfam" id="PF13460"/>
    </source>
</evidence>
<protein>
    <recommendedName>
        <fullName evidence="1">NAD(P)-binding domain-containing protein</fullName>
    </recommendedName>
</protein>
<organism evidence="2 3">
    <name type="scientific">Colletotrichum higginsianum (strain IMI 349063)</name>
    <name type="common">Crucifer anthracnose fungus</name>
    <dbReference type="NCBI Taxonomy" id="759273"/>
    <lineage>
        <taxon>Eukaryota</taxon>
        <taxon>Fungi</taxon>
        <taxon>Dikarya</taxon>
        <taxon>Ascomycota</taxon>
        <taxon>Pezizomycotina</taxon>
        <taxon>Sordariomycetes</taxon>
        <taxon>Hypocreomycetidae</taxon>
        <taxon>Glomerellales</taxon>
        <taxon>Glomerellaceae</taxon>
        <taxon>Colletotrichum</taxon>
        <taxon>Colletotrichum destructivum species complex</taxon>
    </lineage>
</organism>
<sequence>MYHILLRVPHADKRAAERVVTASCEDFTFVRPAFLSDGAVPDRAVRVGVEDPEKGVESKAVGYGISREDVGRWIFENVLRDGGRVTMTGYWVDNHRVPGGYFTLVTT</sequence>
<dbReference type="VEuPathDB" id="FungiDB:CH63R_01829"/>
<dbReference type="STRING" id="759273.H1VG75"/>
<proteinExistence type="predicted"/>
<dbReference type="eggNOG" id="ENOG502S3UW">
    <property type="taxonomic scope" value="Eukaryota"/>
</dbReference>
<dbReference type="EMBL" id="CACQ02003376">
    <property type="protein sequence ID" value="CCF39228.1"/>
    <property type="molecule type" value="Genomic_DNA"/>
</dbReference>
<reference evidence="3" key="1">
    <citation type="journal article" date="2012" name="Nat. Genet.">
        <title>Lifestyle transitions in plant pathogenic Colletotrichum fungi deciphered by genome and transcriptome analyses.</title>
        <authorList>
            <person name="O'Connell R.J."/>
            <person name="Thon M.R."/>
            <person name="Hacquard S."/>
            <person name="Amyotte S.G."/>
            <person name="Kleemann J."/>
            <person name="Torres M.F."/>
            <person name="Damm U."/>
            <person name="Buiate E.A."/>
            <person name="Epstein L."/>
            <person name="Alkan N."/>
            <person name="Altmueller J."/>
            <person name="Alvarado-Balderrama L."/>
            <person name="Bauser C.A."/>
            <person name="Becker C."/>
            <person name="Birren B.W."/>
            <person name="Chen Z."/>
            <person name="Choi J."/>
            <person name="Crouch J.A."/>
            <person name="Duvick J.P."/>
            <person name="Farman M.A."/>
            <person name="Gan P."/>
            <person name="Heiman D."/>
            <person name="Henrissat B."/>
            <person name="Howard R.J."/>
            <person name="Kabbage M."/>
            <person name="Koch C."/>
            <person name="Kracher B."/>
            <person name="Kubo Y."/>
            <person name="Law A.D."/>
            <person name="Lebrun M.-H."/>
            <person name="Lee Y.-H."/>
            <person name="Miyara I."/>
            <person name="Moore N."/>
            <person name="Neumann U."/>
            <person name="Nordstroem K."/>
            <person name="Panaccione D.G."/>
            <person name="Panstruga R."/>
            <person name="Place M."/>
            <person name="Proctor R.H."/>
            <person name="Prusky D."/>
            <person name="Rech G."/>
            <person name="Reinhardt R."/>
            <person name="Rollins J.A."/>
            <person name="Rounsley S."/>
            <person name="Schardl C.L."/>
            <person name="Schwartz D.C."/>
            <person name="Shenoy N."/>
            <person name="Shirasu K."/>
            <person name="Sikhakolli U.R."/>
            <person name="Stueber K."/>
            <person name="Sukno S.A."/>
            <person name="Sweigard J.A."/>
            <person name="Takano Y."/>
            <person name="Takahara H."/>
            <person name="Trail F."/>
            <person name="van der Does H.C."/>
            <person name="Voll L.M."/>
            <person name="Will I."/>
            <person name="Young S."/>
            <person name="Zeng Q."/>
            <person name="Zhang J."/>
            <person name="Zhou S."/>
            <person name="Dickman M.B."/>
            <person name="Schulze-Lefert P."/>
            <person name="Ver Loren van Themaat E."/>
            <person name="Ma L.-J."/>
            <person name="Vaillancourt L.J."/>
        </authorList>
    </citation>
    <scope>NUCLEOTIDE SEQUENCE [LARGE SCALE GENOMIC DNA]</scope>
    <source>
        <strain evidence="3">IMI 349063</strain>
    </source>
</reference>
<dbReference type="Pfam" id="PF13460">
    <property type="entry name" value="NAD_binding_10"/>
    <property type="match status" value="1"/>
</dbReference>
<dbReference type="Proteomes" id="UP000007174">
    <property type="component" value="Unassembled WGS sequence"/>
</dbReference>
<feature type="domain" description="NAD(P)-binding" evidence="1">
    <location>
        <begin position="11"/>
        <end position="77"/>
    </location>
</feature>